<keyword evidence="2" id="KW-1185">Reference proteome</keyword>
<reference evidence="2" key="1">
    <citation type="submission" date="2013-02" db="EMBL/GenBank/DDBJ databases">
        <authorList>
            <person name="Hughes D."/>
        </authorList>
    </citation>
    <scope>NUCLEOTIDE SEQUENCE</scope>
    <source>
        <strain>Durham</strain>
        <strain evidence="2">NC isolate 2 -- Noor lab</strain>
    </source>
</reference>
<dbReference type="EnsemblMetazoa" id="MESCA003902-RA">
    <property type="protein sequence ID" value="MESCA003902-PA"/>
    <property type="gene ID" value="MESCA003902"/>
</dbReference>
<name>T1GK84_MEGSC</name>
<organism evidence="1 2">
    <name type="scientific">Megaselia scalaris</name>
    <name type="common">Humpbacked fly</name>
    <name type="synonym">Phora scalaris</name>
    <dbReference type="NCBI Taxonomy" id="36166"/>
    <lineage>
        <taxon>Eukaryota</taxon>
        <taxon>Metazoa</taxon>
        <taxon>Ecdysozoa</taxon>
        <taxon>Arthropoda</taxon>
        <taxon>Hexapoda</taxon>
        <taxon>Insecta</taxon>
        <taxon>Pterygota</taxon>
        <taxon>Neoptera</taxon>
        <taxon>Endopterygota</taxon>
        <taxon>Diptera</taxon>
        <taxon>Brachycera</taxon>
        <taxon>Muscomorpha</taxon>
        <taxon>Platypezoidea</taxon>
        <taxon>Phoridae</taxon>
        <taxon>Megaseliini</taxon>
        <taxon>Megaselia</taxon>
    </lineage>
</organism>
<dbReference type="Proteomes" id="UP000015102">
    <property type="component" value="Unassembled WGS sequence"/>
</dbReference>
<reference evidence="1" key="2">
    <citation type="submission" date="2015-06" db="UniProtKB">
        <authorList>
            <consortium name="EnsemblMetazoa"/>
        </authorList>
    </citation>
    <scope>IDENTIFICATION</scope>
</reference>
<dbReference type="EMBL" id="CAQQ02392836">
    <property type="status" value="NOT_ANNOTATED_CDS"/>
    <property type="molecule type" value="Genomic_DNA"/>
</dbReference>
<dbReference type="AlphaFoldDB" id="T1GK84"/>
<dbReference type="HOGENOM" id="CLU_1987156_0_0_1"/>
<sequence length="126" mass="14787">YQRLKNHKSTGTNSIFAELLKTDGASFNRIFQQILSIIWSSEKMDQTNRIRYQCGFIPGKSTTDQHLRLRQILEKPKKKIPTYHLFTDFRIPSKFINLRQMTLKFQTLRGFGQGDALSSKFFNILL</sequence>
<evidence type="ECO:0008006" key="3">
    <source>
        <dbReference type="Google" id="ProtNLM"/>
    </source>
</evidence>
<accession>T1GK84</accession>
<evidence type="ECO:0000313" key="2">
    <source>
        <dbReference type="Proteomes" id="UP000015102"/>
    </source>
</evidence>
<evidence type="ECO:0000313" key="1">
    <source>
        <dbReference type="EnsemblMetazoa" id="MESCA003902-PA"/>
    </source>
</evidence>
<protein>
    <recommendedName>
        <fullName evidence="3">Reverse transcriptase domain-containing protein</fullName>
    </recommendedName>
</protein>
<dbReference type="STRING" id="36166.T1GK84"/>
<proteinExistence type="predicted"/>